<dbReference type="GO" id="GO:0009306">
    <property type="term" value="P:protein secretion"/>
    <property type="evidence" value="ECO:0007669"/>
    <property type="project" value="InterPro"/>
</dbReference>
<dbReference type="AlphaFoldDB" id="A0A1B2HRR1"/>
<dbReference type="InterPro" id="IPR022536">
    <property type="entry name" value="EspC"/>
</dbReference>
<dbReference type="Pfam" id="PF10824">
    <property type="entry name" value="T7SS_ESX_EspC"/>
    <property type="match status" value="1"/>
</dbReference>
<evidence type="ECO:0008006" key="4">
    <source>
        <dbReference type="Google" id="ProtNLM"/>
    </source>
</evidence>
<organism evidence="2 3">
    <name type="scientific">Lentzea guizhouensis</name>
    <dbReference type="NCBI Taxonomy" id="1586287"/>
    <lineage>
        <taxon>Bacteria</taxon>
        <taxon>Bacillati</taxon>
        <taxon>Actinomycetota</taxon>
        <taxon>Actinomycetes</taxon>
        <taxon>Pseudonocardiales</taxon>
        <taxon>Pseudonocardiaceae</taxon>
        <taxon>Lentzea</taxon>
    </lineage>
</organism>
<dbReference type="EMBL" id="CP016793">
    <property type="protein sequence ID" value="ANZ40409.1"/>
    <property type="molecule type" value="Genomic_DNA"/>
</dbReference>
<reference evidence="2 3" key="1">
    <citation type="submission" date="2016-07" db="EMBL/GenBank/DDBJ databases">
        <title>Complete genome sequence of the Lentzea guizhouensis DHS C013.</title>
        <authorList>
            <person name="Cao C."/>
        </authorList>
    </citation>
    <scope>NUCLEOTIDE SEQUENCE [LARGE SCALE GENOMIC DNA]</scope>
    <source>
        <strain evidence="2 3">DHS C013</strain>
    </source>
</reference>
<dbReference type="RefSeq" id="WP_065918748.1">
    <property type="nucleotide sequence ID" value="NZ_CP016793.1"/>
</dbReference>
<feature type="region of interest" description="Disordered" evidence="1">
    <location>
        <begin position="90"/>
        <end position="109"/>
    </location>
</feature>
<dbReference type="STRING" id="1586287.BBK82_34720"/>
<sequence>MREGYTVSAAVLAEQARKVGGLVAELRAAAETAGAVALTPTAFGDAAGEAAAALDRFGTDGLDAVVAALNSLVETGSRLRATADEYERQETDTWSAFGRSRTRRPGRRG</sequence>
<accession>A0A1B2HRR1</accession>
<dbReference type="Proteomes" id="UP000093053">
    <property type="component" value="Chromosome"/>
</dbReference>
<feature type="compositionally biased region" description="Basic residues" evidence="1">
    <location>
        <begin position="100"/>
        <end position="109"/>
    </location>
</feature>
<proteinExistence type="predicted"/>
<evidence type="ECO:0000313" key="3">
    <source>
        <dbReference type="Proteomes" id="UP000093053"/>
    </source>
</evidence>
<evidence type="ECO:0000256" key="1">
    <source>
        <dbReference type="SAM" id="MobiDB-lite"/>
    </source>
</evidence>
<evidence type="ECO:0000313" key="2">
    <source>
        <dbReference type="EMBL" id="ANZ40409.1"/>
    </source>
</evidence>
<dbReference type="KEGG" id="led:BBK82_34720"/>
<gene>
    <name evidence="2" type="ORF">BBK82_34720</name>
</gene>
<keyword evidence="3" id="KW-1185">Reference proteome</keyword>
<name>A0A1B2HRR1_9PSEU</name>
<protein>
    <recommendedName>
        <fullName evidence="4">ESX-1 secretion-associated protein</fullName>
    </recommendedName>
</protein>